<dbReference type="PANTHER" id="PTHR43535">
    <property type="entry name" value="PHOSPHATIDATE CYTIDYLYLTRANSFERASE"/>
    <property type="match status" value="1"/>
</dbReference>
<feature type="transmembrane region" description="Helical" evidence="8">
    <location>
        <begin position="248"/>
        <end position="269"/>
    </location>
</feature>
<dbReference type="GO" id="GO:0004605">
    <property type="term" value="F:phosphatidate cytidylyltransferase activity"/>
    <property type="evidence" value="ECO:0007669"/>
    <property type="project" value="UniProtKB-EC"/>
</dbReference>
<comment type="catalytic activity">
    <reaction evidence="7">
        <text>a 1,2-diacyl-sn-glycero-3-phosphate + CTP + H(+) = a CDP-1,2-diacyl-sn-glycerol + diphosphate</text>
        <dbReference type="Rhea" id="RHEA:16229"/>
        <dbReference type="ChEBI" id="CHEBI:15378"/>
        <dbReference type="ChEBI" id="CHEBI:33019"/>
        <dbReference type="ChEBI" id="CHEBI:37563"/>
        <dbReference type="ChEBI" id="CHEBI:58332"/>
        <dbReference type="ChEBI" id="CHEBI:58608"/>
        <dbReference type="EC" id="2.7.7.41"/>
    </reaction>
</comment>
<evidence type="ECO:0000256" key="5">
    <source>
        <dbReference type="ARBA" id="ARBA00022989"/>
    </source>
</evidence>
<keyword evidence="10" id="KW-1185">Reference proteome</keyword>
<feature type="transmembrane region" description="Helical" evidence="8">
    <location>
        <begin position="185"/>
        <end position="203"/>
    </location>
</feature>
<dbReference type="AlphaFoldDB" id="A0A1U9NKK2"/>
<feature type="transmembrane region" description="Helical" evidence="8">
    <location>
        <begin position="223"/>
        <end position="242"/>
    </location>
</feature>
<reference evidence="10" key="1">
    <citation type="submission" date="2017-02" db="EMBL/GenBank/DDBJ databases">
        <title>Comparative genomics and description of representatives of a novel lineage of planctomycetes thriving in anoxic sediments.</title>
        <authorList>
            <person name="Spring S."/>
            <person name="Bunk B."/>
            <person name="Sproer C."/>
        </authorList>
    </citation>
    <scope>NUCLEOTIDE SEQUENCE [LARGE SCALE GENOMIC DNA]</scope>
    <source>
        <strain evidence="10">ST-NAGAB-D1</strain>
    </source>
</reference>
<dbReference type="PANTHER" id="PTHR43535:SF1">
    <property type="entry name" value="PHOSPHATIDATE CYTIDYLYLTRANSFERASE"/>
    <property type="match status" value="1"/>
</dbReference>
<comment type="similarity">
    <text evidence="2 7">Belongs to the CDS family.</text>
</comment>
<keyword evidence="5 8" id="KW-1133">Transmembrane helix</keyword>
<protein>
    <recommendedName>
        <fullName evidence="7">Phosphatidate cytidylyltransferase</fullName>
        <ecNumber evidence="7">2.7.7.41</ecNumber>
    </recommendedName>
</protein>
<gene>
    <name evidence="9" type="primary">cdsA_2</name>
    <name evidence="9" type="ORF">STSP2_01200</name>
</gene>
<sequence>MTEFINTNMHLLIAFAGIFLVLLIAGTTAAILKHRNPQKDYSNLQQRIKTWWYIAFFFAAALLLGKGFFVIFMAFVSFLAMKEYFSLIPTRRVDRRVLLWAYIAVPVQYCWIHIGWYGMFIIFIPVYMFLLTGLRLVLVGRTDGFLRSAGTIHWGMMATVFSLSHIAGLFLVTTPDHPQVSGQTLVFYLLFLTQINDVAQYIWGKSFGKRKVVPQISPGKTWAGLIGGVATTTVLAVLLAPYLTPMNLIHSIFAGIIIGLAGFFGDITISALKRDLKIKDSGSFLPGHGGILDRIDSLTFTAPLFLHFVRYFCT</sequence>
<keyword evidence="6 8" id="KW-0472">Membrane</keyword>
<dbReference type="PROSITE" id="PS01315">
    <property type="entry name" value="CDS"/>
    <property type="match status" value="1"/>
</dbReference>
<organism evidence="9 10">
    <name type="scientific">Anaerohalosphaera lusitana</name>
    <dbReference type="NCBI Taxonomy" id="1936003"/>
    <lineage>
        <taxon>Bacteria</taxon>
        <taxon>Pseudomonadati</taxon>
        <taxon>Planctomycetota</taxon>
        <taxon>Phycisphaerae</taxon>
        <taxon>Sedimentisphaerales</taxon>
        <taxon>Anaerohalosphaeraceae</taxon>
        <taxon>Anaerohalosphaera</taxon>
    </lineage>
</organism>
<keyword evidence="4 7" id="KW-0812">Transmembrane</keyword>
<comment type="subcellular location">
    <subcellularLocation>
        <location evidence="1">Membrane</location>
        <topology evidence="1">Multi-pass membrane protein</topology>
    </subcellularLocation>
</comment>
<evidence type="ECO:0000313" key="9">
    <source>
        <dbReference type="EMBL" id="AQT68046.1"/>
    </source>
</evidence>
<evidence type="ECO:0000256" key="4">
    <source>
        <dbReference type="ARBA" id="ARBA00022692"/>
    </source>
</evidence>
<proteinExistence type="inferred from homology"/>
<dbReference type="EMBL" id="CP019791">
    <property type="protein sequence ID" value="AQT68046.1"/>
    <property type="molecule type" value="Genomic_DNA"/>
</dbReference>
<dbReference type="GO" id="GO:0016024">
    <property type="term" value="P:CDP-diacylglycerol biosynthetic process"/>
    <property type="evidence" value="ECO:0007669"/>
    <property type="project" value="UniProtKB-UniPathway"/>
</dbReference>
<evidence type="ECO:0000256" key="3">
    <source>
        <dbReference type="ARBA" id="ARBA00022679"/>
    </source>
</evidence>
<dbReference type="InterPro" id="IPR000374">
    <property type="entry name" value="PC_trans"/>
</dbReference>
<evidence type="ECO:0000256" key="7">
    <source>
        <dbReference type="RuleBase" id="RU003938"/>
    </source>
</evidence>
<dbReference type="GO" id="GO:0009273">
    <property type="term" value="P:peptidoglycan-based cell wall biogenesis"/>
    <property type="evidence" value="ECO:0007669"/>
    <property type="project" value="TreeGrafter"/>
</dbReference>
<accession>A0A1U9NKK2</accession>
<dbReference type="GO" id="GO:0005886">
    <property type="term" value="C:plasma membrane"/>
    <property type="evidence" value="ECO:0007669"/>
    <property type="project" value="TreeGrafter"/>
</dbReference>
<dbReference type="Pfam" id="PF01148">
    <property type="entry name" value="CTP_transf_1"/>
    <property type="match status" value="1"/>
</dbReference>
<dbReference type="EC" id="2.7.7.41" evidence="7"/>
<dbReference type="RefSeq" id="WP_146660733.1">
    <property type="nucleotide sequence ID" value="NZ_CP019791.1"/>
</dbReference>
<evidence type="ECO:0000256" key="8">
    <source>
        <dbReference type="SAM" id="Phobius"/>
    </source>
</evidence>
<dbReference type="KEGG" id="alus:STSP2_01200"/>
<evidence type="ECO:0000256" key="1">
    <source>
        <dbReference type="ARBA" id="ARBA00004141"/>
    </source>
</evidence>
<feature type="transmembrane region" description="Helical" evidence="8">
    <location>
        <begin position="53"/>
        <end position="76"/>
    </location>
</feature>
<name>A0A1U9NKK2_9BACT</name>
<dbReference type="STRING" id="1936003.STSP2_01200"/>
<keyword evidence="3 7" id="KW-0808">Transferase</keyword>
<dbReference type="UniPathway" id="UPA00557">
    <property type="reaction ID" value="UER00614"/>
</dbReference>
<evidence type="ECO:0000313" key="10">
    <source>
        <dbReference type="Proteomes" id="UP000189674"/>
    </source>
</evidence>
<evidence type="ECO:0000256" key="6">
    <source>
        <dbReference type="ARBA" id="ARBA00023136"/>
    </source>
</evidence>
<evidence type="ECO:0000256" key="2">
    <source>
        <dbReference type="ARBA" id="ARBA00010185"/>
    </source>
</evidence>
<dbReference type="Proteomes" id="UP000189674">
    <property type="component" value="Chromosome"/>
</dbReference>
<feature type="transmembrane region" description="Helical" evidence="8">
    <location>
        <begin position="120"/>
        <end position="140"/>
    </location>
</feature>
<feature type="transmembrane region" description="Helical" evidence="8">
    <location>
        <begin position="152"/>
        <end position="173"/>
    </location>
</feature>
<comment type="pathway">
    <text evidence="7">Phospholipid metabolism; CDP-diacylglycerol biosynthesis; CDP-diacylglycerol from sn-glycerol 3-phosphate: step 3/3.</text>
</comment>
<keyword evidence="7 9" id="KW-0548">Nucleotidyltransferase</keyword>
<dbReference type="OrthoDB" id="9799199at2"/>